<sequence length="175" mass="19416">MIKHLLHFSGENRIRLCSYLESFPDGGPPPQGLSSQQTDNEGDLGPLRGVCAWLLIKHKAALKQTGRTTGPGASNLALGELTHENPIRFRDGLRHDALLPSPLDPCSGRIILSGSVQVKLYSFTSARYIEWAGPHTAYKPCVLEYWAAQCQTTALLLMMDESKWMMKWLTSVSHL</sequence>
<gene>
    <name evidence="1" type="ORF">UPYG_G00038670</name>
</gene>
<dbReference type="EMBL" id="JAGEUA010000001">
    <property type="protein sequence ID" value="KAL1023282.1"/>
    <property type="molecule type" value="Genomic_DNA"/>
</dbReference>
<protein>
    <submittedName>
        <fullName evidence="1">Uncharacterized protein</fullName>
    </submittedName>
</protein>
<dbReference type="Proteomes" id="UP001557470">
    <property type="component" value="Unassembled WGS sequence"/>
</dbReference>
<accession>A0ABD0XRU6</accession>
<name>A0ABD0XRU6_UMBPY</name>
<evidence type="ECO:0000313" key="1">
    <source>
        <dbReference type="EMBL" id="KAL1023282.1"/>
    </source>
</evidence>
<dbReference type="AlphaFoldDB" id="A0ABD0XRU6"/>
<evidence type="ECO:0000313" key="2">
    <source>
        <dbReference type="Proteomes" id="UP001557470"/>
    </source>
</evidence>
<keyword evidence="2" id="KW-1185">Reference proteome</keyword>
<reference evidence="1 2" key="1">
    <citation type="submission" date="2024-06" db="EMBL/GenBank/DDBJ databases">
        <authorList>
            <person name="Pan Q."/>
            <person name="Wen M."/>
            <person name="Jouanno E."/>
            <person name="Zahm M."/>
            <person name="Klopp C."/>
            <person name="Cabau C."/>
            <person name="Louis A."/>
            <person name="Berthelot C."/>
            <person name="Parey E."/>
            <person name="Roest Crollius H."/>
            <person name="Montfort J."/>
            <person name="Robinson-Rechavi M."/>
            <person name="Bouchez O."/>
            <person name="Lampietro C."/>
            <person name="Lopez Roques C."/>
            <person name="Donnadieu C."/>
            <person name="Postlethwait J."/>
            <person name="Bobe J."/>
            <person name="Verreycken H."/>
            <person name="Guiguen Y."/>
        </authorList>
    </citation>
    <scope>NUCLEOTIDE SEQUENCE [LARGE SCALE GENOMIC DNA]</scope>
    <source>
        <strain evidence="1">Up_M1</strain>
        <tissue evidence="1">Testis</tissue>
    </source>
</reference>
<organism evidence="1 2">
    <name type="scientific">Umbra pygmaea</name>
    <name type="common">Eastern mudminnow</name>
    <dbReference type="NCBI Taxonomy" id="75934"/>
    <lineage>
        <taxon>Eukaryota</taxon>
        <taxon>Metazoa</taxon>
        <taxon>Chordata</taxon>
        <taxon>Craniata</taxon>
        <taxon>Vertebrata</taxon>
        <taxon>Euteleostomi</taxon>
        <taxon>Actinopterygii</taxon>
        <taxon>Neopterygii</taxon>
        <taxon>Teleostei</taxon>
        <taxon>Protacanthopterygii</taxon>
        <taxon>Esociformes</taxon>
        <taxon>Umbridae</taxon>
        <taxon>Umbra</taxon>
    </lineage>
</organism>
<proteinExistence type="predicted"/>
<comment type="caution">
    <text evidence="1">The sequence shown here is derived from an EMBL/GenBank/DDBJ whole genome shotgun (WGS) entry which is preliminary data.</text>
</comment>